<dbReference type="PANTHER" id="PTHR23176">
    <property type="entry name" value="RHO/RAC/CDC GTPASE-ACTIVATING PROTEIN"/>
    <property type="match status" value="1"/>
</dbReference>
<dbReference type="GO" id="GO:0046872">
    <property type="term" value="F:metal ion binding"/>
    <property type="evidence" value="ECO:0007669"/>
    <property type="project" value="UniProtKB-KW"/>
</dbReference>
<keyword evidence="4" id="KW-0440">LIM domain</keyword>
<evidence type="ECO:0000313" key="10">
    <source>
        <dbReference type="EMBL" id="KAF7725555.1"/>
    </source>
</evidence>
<feature type="compositionally biased region" description="Basic and acidic residues" evidence="6">
    <location>
        <begin position="164"/>
        <end position="177"/>
    </location>
</feature>
<evidence type="ECO:0000256" key="1">
    <source>
        <dbReference type="ARBA" id="ARBA00022468"/>
    </source>
</evidence>
<keyword evidence="2 4" id="KW-0479">Metal-binding</keyword>
<dbReference type="EMBL" id="JABAYA010000094">
    <property type="protein sequence ID" value="KAF7725555.1"/>
    <property type="molecule type" value="Genomic_DNA"/>
</dbReference>
<keyword evidence="5" id="KW-0175">Coiled coil</keyword>
<evidence type="ECO:0000259" key="8">
    <source>
        <dbReference type="PROSITE" id="PS50081"/>
    </source>
</evidence>
<sequence>MSSPPNDPPAPPCFGCDKPIEEGSVIAFGDALFHLDCFVCAKCGQSVSCHVNTLLLADGRPVCAQCTSTCTSCRQPIRDEAIMTVNTFFILCTLKGIHCTACHDQRKAEKLRKREDKEKRQLEKDTLHPRTKNTNGHRHASRMFNTQTVDEYMQLHQRGIRNPVEVRSRNESLDKHPPTPARSRSSSVDTTIKPAPEATSRSETIGAAKPMTPPPSNSHKPLPTLSSTNGKEDNIYLLKDGSISKGDIAQSSSTSTLDLALPEIPSLNLSFFDNDSAELTNLTKTLGANLFTKPDTSTRKPPPKVSSTTSKINKATDLLAASLRQTPFSSAFDIFPKPSNSSASAKQPFSDDISVIRLKEELKKSNKKVTELETNFNKIKAGPPRYALNALYQDASQRALDEFSRAKEEFAKESALRQQHEYTIYELRQQITALQNAKSSAEEHVPMAKKELDRMETARAELEKTCNQLRECRTSLAKEIEDLAKQKQAGLVSDLELNSHLETQQKALTVEIHSLTSERDSLRCELQELNKARDDVVHEMIMLNTKNAELTSMNNELSRRVIEREREAAAVMAGTSFLYSPSTSPSTELHSPTSMQRKSSETSTVIPKTASRDSFNGTVSPKMFKIKKKANMFGKLGKSPKTDVYGDGRSSSLYDLSNANGSCQSLLMDERKERQGSKQSQDNNCTGPHSFQPTSFLRPVKCGVCNEKMWGGRSEYRCQGCGLSAHTKCLSRVPQLCHSPTLGTLDLASISDAELLKSGTMFGNCLAAQVALEGRDIPLLVEKCIQAVEARAMDYEGIYRKSGGAAQMKLIQSAFEQGETIDLEDEEEINDICSVTSVLKQYLRELPDPLLTYELYPQLIEAISMNAGQEKTDKFLALISQLPKANYDTLKRLAHHLHSVQNYADQNLMTSKNLAVVFGPTLLRDRDATRDLLDMSYKNAVVDYLINQALVLFP</sequence>
<feature type="region of interest" description="Disordered" evidence="6">
    <location>
        <begin position="159"/>
        <end position="231"/>
    </location>
</feature>
<feature type="region of interest" description="Disordered" evidence="6">
    <location>
        <begin position="290"/>
        <end position="311"/>
    </location>
</feature>
<feature type="compositionally biased region" description="Basic residues" evidence="6">
    <location>
        <begin position="129"/>
        <end position="141"/>
    </location>
</feature>
<feature type="domain" description="LIM zinc-binding" evidence="7">
    <location>
        <begin position="11"/>
        <end position="73"/>
    </location>
</feature>
<dbReference type="Gene3D" id="1.10.555.10">
    <property type="entry name" value="Rho GTPase activation protein"/>
    <property type="match status" value="1"/>
</dbReference>
<dbReference type="GO" id="GO:0005096">
    <property type="term" value="F:GTPase activator activity"/>
    <property type="evidence" value="ECO:0007669"/>
    <property type="project" value="UniProtKB-KW"/>
</dbReference>
<dbReference type="PROSITE" id="PS50238">
    <property type="entry name" value="RHOGAP"/>
    <property type="match status" value="1"/>
</dbReference>
<dbReference type="SUPFAM" id="SSF48350">
    <property type="entry name" value="GTPase activation domain, GAP"/>
    <property type="match status" value="1"/>
</dbReference>
<dbReference type="InterPro" id="IPR001781">
    <property type="entry name" value="Znf_LIM"/>
</dbReference>
<evidence type="ECO:0000256" key="2">
    <source>
        <dbReference type="ARBA" id="ARBA00022723"/>
    </source>
</evidence>
<feature type="coiled-coil region" evidence="5">
    <location>
        <begin position="512"/>
        <end position="539"/>
    </location>
</feature>
<dbReference type="Pfam" id="PF00620">
    <property type="entry name" value="RhoGAP"/>
    <property type="match status" value="1"/>
</dbReference>
<dbReference type="InterPro" id="IPR050729">
    <property type="entry name" value="Rho-GAP"/>
</dbReference>
<dbReference type="PROSITE" id="PS50023">
    <property type="entry name" value="LIM_DOMAIN_2"/>
    <property type="match status" value="1"/>
</dbReference>
<evidence type="ECO:0000256" key="5">
    <source>
        <dbReference type="SAM" id="Coils"/>
    </source>
</evidence>
<keyword evidence="1" id="KW-0343">GTPase activation</keyword>
<dbReference type="Pfam" id="PF00412">
    <property type="entry name" value="LIM"/>
    <property type="match status" value="1"/>
</dbReference>
<dbReference type="SMART" id="SM00109">
    <property type="entry name" value="C1"/>
    <property type="match status" value="1"/>
</dbReference>
<feature type="domain" description="Rho-GAP" evidence="9">
    <location>
        <begin position="764"/>
        <end position="953"/>
    </location>
</feature>
<dbReference type="InterPro" id="IPR000198">
    <property type="entry name" value="RhoGAP_dom"/>
</dbReference>
<dbReference type="SMART" id="SM00324">
    <property type="entry name" value="RhoGAP"/>
    <property type="match status" value="1"/>
</dbReference>
<reference evidence="10" key="1">
    <citation type="submission" date="2020-01" db="EMBL/GenBank/DDBJ databases">
        <title>Genome Sequencing of Three Apophysomyces-Like Fungal Strains Confirms a Novel Fungal Genus in the Mucoromycota with divergent Burkholderia-like Endosymbiotic Bacteria.</title>
        <authorList>
            <person name="Stajich J.E."/>
            <person name="Macias A.M."/>
            <person name="Carter-House D."/>
            <person name="Lovett B."/>
            <person name="Kasson L.R."/>
            <person name="Berry K."/>
            <person name="Grigoriev I."/>
            <person name="Chang Y."/>
            <person name="Spatafora J."/>
            <person name="Kasson M.T."/>
        </authorList>
    </citation>
    <scope>NUCLEOTIDE SEQUENCE</scope>
    <source>
        <strain evidence="10">NRRL A-21654</strain>
    </source>
</reference>
<protein>
    <recommendedName>
        <fullName evidence="12">RhoGAP-domain-containing protein</fullName>
    </recommendedName>
</protein>
<dbReference type="SUPFAM" id="SSF57889">
    <property type="entry name" value="Cysteine-rich domain"/>
    <property type="match status" value="1"/>
</dbReference>
<evidence type="ECO:0000259" key="7">
    <source>
        <dbReference type="PROSITE" id="PS50023"/>
    </source>
</evidence>
<evidence type="ECO:0000256" key="4">
    <source>
        <dbReference type="PROSITE-ProRule" id="PRU00125"/>
    </source>
</evidence>
<dbReference type="InterPro" id="IPR046349">
    <property type="entry name" value="C1-like_sf"/>
</dbReference>
<feature type="region of interest" description="Disordered" evidence="6">
    <location>
        <begin position="110"/>
        <end position="145"/>
    </location>
</feature>
<feature type="coiled-coil region" evidence="5">
    <location>
        <begin position="424"/>
        <end position="486"/>
    </location>
</feature>
<dbReference type="GO" id="GO:0007165">
    <property type="term" value="P:signal transduction"/>
    <property type="evidence" value="ECO:0007669"/>
    <property type="project" value="InterPro"/>
</dbReference>
<organism evidence="10 11">
    <name type="scientific">Apophysomyces ossiformis</name>
    <dbReference type="NCBI Taxonomy" id="679940"/>
    <lineage>
        <taxon>Eukaryota</taxon>
        <taxon>Fungi</taxon>
        <taxon>Fungi incertae sedis</taxon>
        <taxon>Mucoromycota</taxon>
        <taxon>Mucoromycotina</taxon>
        <taxon>Mucoromycetes</taxon>
        <taxon>Mucorales</taxon>
        <taxon>Mucorineae</taxon>
        <taxon>Mucoraceae</taxon>
        <taxon>Apophysomyces</taxon>
    </lineage>
</organism>
<dbReference type="Proteomes" id="UP000605846">
    <property type="component" value="Unassembled WGS sequence"/>
</dbReference>
<dbReference type="SUPFAM" id="SSF57716">
    <property type="entry name" value="Glucocorticoid receptor-like (DNA-binding domain)"/>
    <property type="match status" value="1"/>
</dbReference>
<feature type="domain" description="Phorbol-ester/DAG-type" evidence="8">
    <location>
        <begin position="688"/>
        <end position="737"/>
    </location>
</feature>
<dbReference type="InterPro" id="IPR008936">
    <property type="entry name" value="Rho_GTPase_activation_prot"/>
</dbReference>
<feature type="region of interest" description="Disordered" evidence="6">
    <location>
        <begin position="580"/>
        <end position="616"/>
    </location>
</feature>
<dbReference type="Gene3D" id="2.10.110.10">
    <property type="entry name" value="Cysteine Rich Protein"/>
    <property type="match status" value="1"/>
</dbReference>
<dbReference type="CDD" id="cd20824">
    <property type="entry name" value="C1_SpBZZ1-like"/>
    <property type="match status" value="1"/>
</dbReference>
<accession>A0A8H7BJM7</accession>
<evidence type="ECO:0000259" key="9">
    <source>
        <dbReference type="PROSITE" id="PS50238"/>
    </source>
</evidence>
<name>A0A8H7BJM7_9FUNG</name>
<dbReference type="Gene3D" id="3.30.60.20">
    <property type="match status" value="1"/>
</dbReference>
<dbReference type="OrthoDB" id="79452at2759"/>
<keyword evidence="3 4" id="KW-0862">Zinc</keyword>
<dbReference type="PROSITE" id="PS50081">
    <property type="entry name" value="ZF_DAG_PE_2"/>
    <property type="match status" value="1"/>
</dbReference>
<evidence type="ECO:0000256" key="6">
    <source>
        <dbReference type="SAM" id="MobiDB-lite"/>
    </source>
</evidence>
<dbReference type="AlphaFoldDB" id="A0A8H7BJM7"/>
<feature type="compositionally biased region" description="Basic and acidic residues" evidence="6">
    <location>
        <begin position="110"/>
        <end position="128"/>
    </location>
</feature>
<keyword evidence="11" id="KW-1185">Reference proteome</keyword>
<dbReference type="InterPro" id="IPR002219">
    <property type="entry name" value="PKC_DAG/PE"/>
</dbReference>
<evidence type="ECO:0000313" key="11">
    <source>
        <dbReference type="Proteomes" id="UP000605846"/>
    </source>
</evidence>
<comment type="caution">
    <text evidence="10">The sequence shown here is derived from an EMBL/GenBank/DDBJ whole genome shotgun (WGS) entry which is preliminary data.</text>
</comment>
<dbReference type="CDD" id="cd00159">
    <property type="entry name" value="RhoGAP"/>
    <property type="match status" value="1"/>
</dbReference>
<dbReference type="PANTHER" id="PTHR23176:SF128">
    <property type="entry name" value="RHO GTPASE-ACTIVATING PROTEIN RGD1"/>
    <property type="match status" value="1"/>
</dbReference>
<gene>
    <name evidence="10" type="ORF">EC973_009510</name>
</gene>
<feature type="compositionally biased region" description="Polar residues" evidence="6">
    <location>
        <begin position="677"/>
        <end position="690"/>
    </location>
</feature>
<feature type="region of interest" description="Disordered" evidence="6">
    <location>
        <begin position="670"/>
        <end position="690"/>
    </location>
</feature>
<dbReference type="Pfam" id="PF00130">
    <property type="entry name" value="C1_1"/>
    <property type="match status" value="1"/>
</dbReference>
<dbReference type="SMART" id="SM00132">
    <property type="entry name" value="LIM"/>
    <property type="match status" value="1"/>
</dbReference>
<dbReference type="PROSITE" id="PS00479">
    <property type="entry name" value="ZF_DAG_PE_1"/>
    <property type="match status" value="1"/>
</dbReference>
<evidence type="ECO:0008006" key="12">
    <source>
        <dbReference type="Google" id="ProtNLM"/>
    </source>
</evidence>
<proteinExistence type="predicted"/>
<dbReference type="PROSITE" id="PS00478">
    <property type="entry name" value="LIM_DOMAIN_1"/>
    <property type="match status" value="1"/>
</dbReference>
<dbReference type="GO" id="GO:0005737">
    <property type="term" value="C:cytoplasm"/>
    <property type="evidence" value="ECO:0007669"/>
    <property type="project" value="TreeGrafter"/>
</dbReference>
<evidence type="ECO:0000256" key="3">
    <source>
        <dbReference type="ARBA" id="ARBA00022833"/>
    </source>
</evidence>